<dbReference type="SUPFAM" id="SSF46785">
    <property type="entry name" value="Winged helix' DNA-binding domain"/>
    <property type="match status" value="1"/>
</dbReference>
<dbReference type="PANTHER" id="PTHR33164:SF43">
    <property type="entry name" value="HTH-TYPE TRANSCRIPTIONAL REPRESSOR YETL"/>
    <property type="match status" value="1"/>
</dbReference>
<comment type="caution">
    <text evidence="5">The sequence shown here is derived from an EMBL/GenBank/DDBJ whole genome shotgun (WGS) entry which is preliminary data.</text>
</comment>
<keyword evidence="1" id="KW-0805">Transcription regulation</keyword>
<dbReference type="GO" id="GO:0003677">
    <property type="term" value="F:DNA binding"/>
    <property type="evidence" value="ECO:0007669"/>
    <property type="project" value="UniProtKB-KW"/>
</dbReference>
<proteinExistence type="predicted"/>
<dbReference type="Gene3D" id="1.10.10.10">
    <property type="entry name" value="Winged helix-like DNA-binding domain superfamily/Winged helix DNA-binding domain"/>
    <property type="match status" value="1"/>
</dbReference>
<dbReference type="PROSITE" id="PS50995">
    <property type="entry name" value="HTH_MARR_2"/>
    <property type="match status" value="1"/>
</dbReference>
<protein>
    <recommendedName>
        <fullName evidence="4">HTH marR-type domain-containing protein</fullName>
    </recommendedName>
</protein>
<dbReference type="InterPro" id="IPR000835">
    <property type="entry name" value="HTH_MarR-typ"/>
</dbReference>
<organism evidence="5 6">
    <name type="scientific">Litorihabitans aurantiacus</name>
    <dbReference type="NCBI Taxonomy" id="1930061"/>
    <lineage>
        <taxon>Bacteria</taxon>
        <taxon>Bacillati</taxon>
        <taxon>Actinomycetota</taxon>
        <taxon>Actinomycetes</taxon>
        <taxon>Micrococcales</taxon>
        <taxon>Beutenbergiaceae</taxon>
        <taxon>Litorihabitans</taxon>
    </lineage>
</organism>
<keyword evidence="2" id="KW-0238">DNA-binding</keyword>
<dbReference type="PANTHER" id="PTHR33164">
    <property type="entry name" value="TRANSCRIPTIONAL REGULATOR, MARR FAMILY"/>
    <property type="match status" value="1"/>
</dbReference>
<dbReference type="GO" id="GO:0006950">
    <property type="term" value="P:response to stress"/>
    <property type="evidence" value="ECO:0007669"/>
    <property type="project" value="TreeGrafter"/>
</dbReference>
<dbReference type="Proteomes" id="UP001157161">
    <property type="component" value="Unassembled WGS sequence"/>
</dbReference>
<evidence type="ECO:0000256" key="2">
    <source>
        <dbReference type="ARBA" id="ARBA00023125"/>
    </source>
</evidence>
<reference evidence="5" key="2">
    <citation type="submission" date="2023-02" db="EMBL/GenBank/DDBJ databases">
        <authorList>
            <person name="Sun Q."/>
            <person name="Mori K."/>
        </authorList>
    </citation>
    <scope>NUCLEOTIDE SEQUENCE</scope>
    <source>
        <strain evidence="5">NBRC 112290</strain>
    </source>
</reference>
<evidence type="ECO:0000313" key="5">
    <source>
        <dbReference type="EMBL" id="GMA33287.1"/>
    </source>
</evidence>
<keyword evidence="3" id="KW-0804">Transcription</keyword>
<dbReference type="InterPro" id="IPR036390">
    <property type="entry name" value="WH_DNA-bd_sf"/>
</dbReference>
<evidence type="ECO:0000313" key="6">
    <source>
        <dbReference type="Proteomes" id="UP001157161"/>
    </source>
</evidence>
<dbReference type="EMBL" id="BSUM01000001">
    <property type="protein sequence ID" value="GMA33287.1"/>
    <property type="molecule type" value="Genomic_DNA"/>
</dbReference>
<dbReference type="InterPro" id="IPR023187">
    <property type="entry name" value="Tscrpt_reg_MarR-type_CS"/>
</dbReference>
<dbReference type="RefSeq" id="WP_284252004.1">
    <property type="nucleotide sequence ID" value="NZ_BSUM01000001.1"/>
</dbReference>
<accession>A0AA37XH67</accession>
<feature type="domain" description="HTH marR-type" evidence="4">
    <location>
        <begin position="47"/>
        <end position="180"/>
    </location>
</feature>
<dbReference type="GO" id="GO:0003700">
    <property type="term" value="F:DNA-binding transcription factor activity"/>
    <property type="evidence" value="ECO:0007669"/>
    <property type="project" value="InterPro"/>
</dbReference>
<dbReference type="Pfam" id="PF12802">
    <property type="entry name" value="MarR_2"/>
    <property type="match status" value="1"/>
</dbReference>
<dbReference type="PROSITE" id="PS01117">
    <property type="entry name" value="HTH_MARR_1"/>
    <property type="match status" value="1"/>
</dbReference>
<dbReference type="InterPro" id="IPR036388">
    <property type="entry name" value="WH-like_DNA-bd_sf"/>
</dbReference>
<gene>
    <name evidence="5" type="ORF">GCM10025875_32790</name>
</gene>
<dbReference type="AlphaFoldDB" id="A0AA37XH67"/>
<sequence>MGGTGGTMAAEILDEFDGVAADRPLMWRLIDEAALAVEREESFDVEAMKLVFTIRAASGAVAAQLHERLREADAASQRTLVALLLMYVRGEIEQGDLVRHGGFSKAAASTLVEDLAARGLVHRRPSRRDRRVVLLTLTDAGRLSFLRDYAVANDAERSWAEVLRPDERATLERLLRRLVDGGLAGDRRERNFA</sequence>
<dbReference type="SMART" id="SM00347">
    <property type="entry name" value="HTH_MARR"/>
    <property type="match status" value="1"/>
</dbReference>
<dbReference type="InterPro" id="IPR039422">
    <property type="entry name" value="MarR/SlyA-like"/>
</dbReference>
<keyword evidence="6" id="KW-1185">Reference proteome</keyword>
<name>A0AA37XH67_9MICO</name>
<evidence type="ECO:0000256" key="3">
    <source>
        <dbReference type="ARBA" id="ARBA00023163"/>
    </source>
</evidence>
<reference evidence="5" key="1">
    <citation type="journal article" date="2014" name="Int. J. Syst. Evol. Microbiol.">
        <title>Complete genome sequence of Corynebacterium casei LMG S-19264T (=DSM 44701T), isolated from a smear-ripened cheese.</title>
        <authorList>
            <consortium name="US DOE Joint Genome Institute (JGI-PGF)"/>
            <person name="Walter F."/>
            <person name="Albersmeier A."/>
            <person name="Kalinowski J."/>
            <person name="Ruckert C."/>
        </authorList>
    </citation>
    <scope>NUCLEOTIDE SEQUENCE</scope>
    <source>
        <strain evidence="5">NBRC 112290</strain>
    </source>
</reference>
<evidence type="ECO:0000256" key="1">
    <source>
        <dbReference type="ARBA" id="ARBA00023015"/>
    </source>
</evidence>
<evidence type="ECO:0000259" key="4">
    <source>
        <dbReference type="PROSITE" id="PS50995"/>
    </source>
</evidence>